<dbReference type="InterPro" id="IPR016130">
    <property type="entry name" value="Tyr_Pase_AS"/>
</dbReference>
<gene>
    <name evidence="2" type="ORF">SAMN05444695_10278</name>
</gene>
<dbReference type="OrthoDB" id="1188001at2"/>
<proteinExistence type="predicted"/>
<dbReference type="AlphaFoldDB" id="A0A1G8CQE4"/>
<organism evidence="2 3">
    <name type="scientific">Rhodococcus triatomae</name>
    <dbReference type="NCBI Taxonomy" id="300028"/>
    <lineage>
        <taxon>Bacteria</taxon>
        <taxon>Bacillati</taxon>
        <taxon>Actinomycetota</taxon>
        <taxon>Actinomycetes</taxon>
        <taxon>Mycobacteriales</taxon>
        <taxon>Nocardiaceae</taxon>
        <taxon>Rhodococcus</taxon>
    </lineage>
</organism>
<protein>
    <submittedName>
        <fullName evidence="2">Tyrosine phosphatase family protein</fullName>
    </submittedName>
</protein>
<name>A0A1G8CQE4_9NOCA</name>
<dbReference type="InterPro" id="IPR026893">
    <property type="entry name" value="Tyr/Ser_Pase_IphP-type"/>
</dbReference>
<dbReference type="EMBL" id="FNDN01000002">
    <property type="protein sequence ID" value="SDH47110.1"/>
    <property type="molecule type" value="Genomic_DNA"/>
</dbReference>
<evidence type="ECO:0000259" key="1">
    <source>
        <dbReference type="PROSITE" id="PS50056"/>
    </source>
</evidence>
<sequence length="259" mass="27245">MNPVDLLPELILSAPANLRDLGGIVTRDGVVRDGFAIRADDLSIADPDSARKLADGGLTTLIDLRSPAEVRLTGRGPLADLPVTYHHVPFIASVAETTRTAVNTRDLLDQSTFADMYIRMFETAAPHIVTALSIIAHSPGAVAFHCAAGQDRTGVLAASLLLALGADDDAIVADYIATGANTDGIAARTHQVVGPLLETLGVELDEGARAALRNGFSPEPMRGLLGYLTATYGGRLEPLRRAGLGDGLVERLRERAIAP</sequence>
<feature type="domain" description="Tyrosine specific protein phosphatases" evidence="1">
    <location>
        <begin position="115"/>
        <end position="167"/>
    </location>
</feature>
<dbReference type="PROSITE" id="PS00383">
    <property type="entry name" value="TYR_PHOSPHATASE_1"/>
    <property type="match status" value="1"/>
</dbReference>
<dbReference type="GO" id="GO:0004721">
    <property type="term" value="F:phosphoprotein phosphatase activity"/>
    <property type="evidence" value="ECO:0007669"/>
    <property type="project" value="InterPro"/>
</dbReference>
<dbReference type="RefSeq" id="WP_072739968.1">
    <property type="nucleotide sequence ID" value="NZ_CP048813.1"/>
</dbReference>
<evidence type="ECO:0000313" key="3">
    <source>
        <dbReference type="Proteomes" id="UP000183263"/>
    </source>
</evidence>
<dbReference type="Gene3D" id="3.90.190.10">
    <property type="entry name" value="Protein tyrosine phosphatase superfamily"/>
    <property type="match status" value="1"/>
</dbReference>
<keyword evidence="3" id="KW-1185">Reference proteome</keyword>
<dbReference type="InterPro" id="IPR029021">
    <property type="entry name" value="Prot-tyrosine_phosphatase-like"/>
</dbReference>
<dbReference type="SUPFAM" id="SSF52799">
    <property type="entry name" value="(Phosphotyrosine protein) phosphatases II"/>
    <property type="match status" value="1"/>
</dbReference>
<evidence type="ECO:0000313" key="2">
    <source>
        <dbReference type="EMBL" id="SDH47110.1"/>
    </source>
</evidence>
<accession>A0A1G8CQE4</accession>
<dbReference type="Pfam" id="PF13350">
    <property type="entry name" value="Y_phosphatase3"/>
    <property type="match status" value="1"/>
</dbReference>
<dbReference type="Proteomes" id="UP000183263">
    <property type="component" value="Unassembled WGS sequence"/>
</dbReference>
<dbReference type="InterPro" id="IPR000387">
    <property type="entry name" value="Tyr_Pase_dom"/>
</dbReference>
<reference evidence="2 3" key="1">
    <citation type="submission" date="2016-10" db="EMBL/GenBank/DDBJ databases">
        <authorList>
            <person name="de Groot N.N."/>
        </authorList>
    </citation>
    <scope>NUCLEOTIDE SEQUENCE [LARGE SCALE GENOMIC DNA]</scope>
    <source>
        <strain evidence="2 3">DSM 44892</strain>
    </source>
</reference>
<dbReference type="PROSITE" id="PS50056">
    <property type="entry name" value="TYR_PHOSPHATASE_2"/>
    <property type="match status" value="1"/>
</dbReference>